<dbReference type="AlphaFoldDB" id="A0A2U9R2G4"/>
<dbReference type="PANTHER" id="PTHR46910">
    <property type="entry name" value="TRANSCRIPTION FACTOR PDR1"/>
    <property type="match status" value="1"/>
</dbReference>
<evidence type="ECO:0000256" key="3">
    <source>
        <dbReference type="ARBA" id="ARBA00023125"/>
    </source>
</evidence>
<dbReference type="STRING" id="4909.A0A2U9R2G4"/>
<protein>
    <recommendedName>
        <fullName evidence="6">Xylanolytic transcriptional activator regulatory domain-containing protein</fullName>
    </recommendedName>
</protein>
<keyword evidence="2" id="KW-0479">Metal-binding</keyword>
<dbReference type="SUPFAM" id="SSF57701">
    <property type="entry name" value="Zn2/Cys6 DNA-binding domain"/>
    <property type="match status" value="1"/>
</dbReference>
<reference evidence="7 8" key="1">
    <citation type="submission" date="2018-06" db="EMBL/GenBank/DDBJ databases">
        <title>Population genomics shows no distinction between pathogenic Candida krusei and environmental Pichia kudriavzevii: One species, four names.</title>
        <authorList>
            <person name="Douglass A.P."/>
            <person name="Offei B."/>
            <person name="Braun-Galleani S."/>
            <person name="Coughlan A.Y."/>
            <person name="Martos A."/>
            <person name="Ortiz-Merino R.A."/>
            <person name="Byrne K.P."/>
            <person name="Wolfe K.H."/>
        </authorList>
    </citation>
    <scope>NUCLEOTIDE SEQUENCE [LARGE SCALE GENOMIC DNA]</scope>
    <source>
        <strain evidence="7 8">CBS573</strain>
    </source>
</reference>
<keyword evidence="4" id="KW-0539">Nucleus</keyword>
<dbReference type="GO" id="GO:0006351">
    <property type="term" value="P:DNA-templated transcription"/>
    <property type="evidence" value="ECO:0007669"/>
    <property type="project" value="InterPro"/>
</dbReference>
<comment type="subcellular location">
    <subcellularLocation>
        <location evidence="1">Nucleus</location>
    </subcellularLocation>
</comment>
<evidence type="ECO:0000313" key="8">
    <source>
        <dbReference type="Proteomes" id="UP000249293"/>
    </source>
</evidence>
<keyword evidence="5" id="KW-1133">Transmembrane helix</keyword>
<keyword evidence="3" id="KW-0238">DNA-binding</keyword>
<dbReference type="RefSeq" id="XP_029320950.1">
    <property type="nucleotide sequence ID" value="XM_029465091.1"/>
</dbReference>
<proteinExistence type="predicted"/>
<dbReference type="InterPro" id="IPR001138">
    <property type="entry name" value="Zn2Cys6_DnaBD"/>
</dbReference>
<evidence type="ECO:0000256" key="4">
    <source>
        <dbReference type="ARBA" id="ARBA00023242"/>
    </source>
</evidence>
<dbReference type="VEuPathDB" id="FungiDB:C5L36_0B07260"/>
<dbReference type="InterPro" id="IPR036864">
    <property type="entry name" value="Zn2-C6_fun-type_DNA-bd_sf"/>
</dbReference>
<dbReference type="PANTHER" id="PTHR46910:SF3">
    <property type="entry name" value="HALOTOLERANCE PROTEIN 9-RELATED"/>
    <property type="match status" value="1"/>
</dbReference>
<accession>A0A2U9R2G4</accession>
<evidence type="ECO:0000256" key="5">
    <source>
        <dbReference type="SAM" id="Phobius"/>
    </source>
</evidence>
<sequence>MNPDGINISCASWTVSNKDMTPTNIKSRQRALFSCDRCKKRKRACKRYNENGERVFDNHTPCEQCKASHVVCETKIIRKKRTFFSVSESSLLQLKSLTKIVKAMFPECDPDNFEDLKRIGKLLYVDLPETDSEISHDFKEDAISENEEIPSTGIDSTSTNIEESSEEVDSSLISARTYNNIIKIAEHLKELIKSSNVNGLCCSNEGTNPELQERLLGLAGAERLFTSLLEIDRKRSSSWFPSVEFNNSLTSVRSQRRSDTFKPCYEINGVKIQEFLILDLIPRDEMIKYFHCFFTRVHPNYLILREKVFNSKMEVFFKILDAGKDKYAENMKNYDFTNEDICILYLVLILGRASYLFELQFDETYKDPIQPSINEKFTLNNLVSREVIQNYVNVTNLCISTFYFSNSIASVKLLYLSSLYHASLKNRNAVWQLIGDSCMKCYTLGFHREKVVRQFDQREQDDIKIAFWACFRFHIIDCVISGRLPSVSLYEADVKMPDLKDIDDELFKESYRASNNLVMLMFEILKNREHLIKTRNPWSESNFVQVLKIKNKLIELYEGLSDDMKNYDRPDPNRYQIKMILQLHHSMIALTVPYLIAYALKPKKSIENNPEVLKTLSHGIKTATKIIPIIKFSSEQRKFNRLLFYDIFYAYHTLLMLLLCLTLIKPKLSNQENEYQPFANVLSREYGIDQNVILNAIDDIRVLNENYVSPDDTSVMKDASTNITFLLKHFRLDNRSCKSPTLSISQGLVSNCCSISNPLTPGLSETIPNISNLNNQDNMDFNFTPPIMNEMYSNSDAGFFNIVDQMKMDTDTLKPIETNEHFFWQWNNVFQDENNTDSNRTPSTDRLP</sequence>
<dbReference type="EMBL" id="CP028774">
    <property type="protein sequence ID" value="AWU75473.1"/>
    <property type="molecule type" value="Genomic_DNA"/>
</dbReference>
<dbReference type="Gene3D" id="4.10.240.10">
    <property type="entry name" value="Zn(2)-C6 fungal-type DNA-binding domain"/>
    <property type="match status" value="1"/>
</dbReference>
<dbReference type="GeneID" id="40383238"/>
<evidence type="ECO:0000313" key="7">
    <source>
        <dbReference type="EMBL" id="AWU75473.1"/>
    </source>
</evidence>
<keyword evidence="5" id="KW-0812">Transmembrane</keyword>
<evidence type="ECO:0000256" key="1">
    <source>
        <dbReference type="ARBA" id="ARBA00004123"/>
    </source>
</evidence>
<dbReference type="InterPro" id="IPR007219">
    <property type="entry name" value="XnlR_reg_dom"/>
</dbReference>
<keyword evidence="5" id="KW-0472">Membrane</keyword>
<evidence type="ECO:0000256" key="2">
    <source>
        <dbReference type="ARBA" id="ARBA00022723"/>
    </source>
</evidence>
<feature type="transmembrane region" description="Helical" evidence="5">
    <location>
        <begin position="642"/>
        <end position="664"/>
    </location>
</feature>
<evidence type="ECO:0000259" key="6">
    <source>
        <dbReference type="Pfam" id="PF04082"/>
    </source>
</evidence>
<dbReference type="InterPro" id="IPR050987">
    <property type="entry name" value="AtrR-like"/>
</dbReference>
<feature type="domain" description="Xylanolytic transcriptional activator regulatory" evidence="6">
    <location>
        <begin position="293"/>
        <end position="573"/>
    </location>
</feature>
<gene>
    <name evidence="7" type="ORF">C5L36_0B07260</name>
</gene>
<dbReference type="CDD" id="cd00067">
    <property type="entry name" value="GAL4"/>
    <property type="match status" value="1"/>
</dbReference>
<dbReference type="Proteomes" id="UP000249293">
    <property type="component" value="Chromosome 2"/>
</dbReference>
<name>A0A2U9R2G4_PICKU</name>
<dbReference type="GO" id="GO:0008270">
    <property type="term" value="F:zinc ion binding"/>
    <property type="evidence" value="ECO:0007669"/>
    <property type="project" value="InterPro"/>
</dbReference>
<dbReference type="OrthoDB" id="3997649at2759"/>
<dbReference type="KEGG" id="pkz:C5L36_0B07260"/>
<dbReference type="GO" id="GO:0000981">
    <property type="term" value="F:DNA-binding transcription factor activity, RNA polymerase II-specific"/>
    <property type="evidence" value="ECO:0007669"/>
    <property type="project" value="InterPro"/>
</dbReference>
<dbReference type="CDD" id="cd12148">
    <property type="entry name" value="fungal_TF_MHR"/>
    <property type="match status" value="1"/>
</dbReference>
<keyword evidence="8" id="KW-1185">Reference proteome</keyword>
<dbReference type="Pfam" id="PF04082">
    <property type="entry name" value="Fungal_trans"/>
    <property type="match status" value="1"/>
</dbReference>
<organism evidence="7 8">
    <name type="scientific">Pichia kudriavzevii</name>
    <name type="common">Yeast</name>
    <name type="synonym">Issatchenkia orientalis</name>
    <dbReference type="NCBI Taxonomy" id="4909"/>
    <lineage>
        <taxon>Eukaryota</taxon>
        <taxon>Fungi</taxon>
        <taxon>Dikarya</taxon>
        <taxon>Ascomycota</taxon>
        <taxon>Saccharomycotina</taxon>
        <taxon>Pichiomycetes</taxon>
        <taxon>Pichiales</taxon>
        <taxon>Pichiaceae</taxon>
        <taxon>Pichia</taxon>
    </lineage>
</organism>
<dbReference type="GO" id="GO:0005634">
    <property type="term" value="C:nucleus"/>
    <property type="evidence" value="ECO:0007669"/>
    <property type="project" value="UniProtKB-SubCell"/>
</dbReference>
<dbReference type="GO" id="GO:0003677">
    <property type="term" value="F:DNA binding"/>
    <property type="evidence" value="ECO:0007669"/>
    <property type="project" value="UniProtKB-KW"/>
</dbReference>